<reference evidence="3 5" key="1">
    <citation type="journal article" date="2012" name="Nature">
        <title>Algal genomes reveal evolutionary mosaicism and the fate of nucleomorphs.</title>
        <authorList>
            <consortium name="DOE Joint Genome Institute"/>
            <person name="Curtis B.A."/>
            <person name="Tanifuji G."/>
            <person name="Burki F."/>
            <person name="Gruber A."/>
            <person name="Irimia M."/>
            <person name="Maruyama S."/>
            <person name="Arias M.C."/>
            <person name="Ball S.G."/>
            <person name="Gile G.H."/>
            <person name="Hirakawa Y."/>
            <person name="Hopkins J.F."/>
            <person name="Kuo A."/>
            <person name="Rensing S.A."/>
            <person name="Schmutz J."/>
            <person name="Symeonidi A."/>
            <person name="Elias M."/>
            <person name="Eveleigh R.J."/>
            <person name="Herman E.K."/>
            <person name="Klute M.J."/>
            <person name="Nakayama T."/>
            <person name="Obornik M."/>
            <person name="Reyes-Prieto A."/>
            <person name="Armbrust E.V."/>
            <person name="Aves S.J."/>
            <person name="Beiko R.G."/>
            <person name="Coutinho P."/>
            <person name="Dacks J.B."/>
            <person name="Durnford D.G."/>
            <person name="Fast N.M."/>
            <person name="Green B.R."/>
            <person name="Grisdale C.J."/>
            <person name="Hempel F."/>
            <person name="Henrissat B."/>
            <person name="Hoppner M.P."/>
            <person name="Ishida K."/>
            <person name="Kim E."/>
            <person name="Koreny L."/>
            <person name="Kroth P.G."/>
            <person name="Liu Y."/>
            <person name="Malik S.B."/>
            <person name="Maier U.G."/>
            <person name="McRose D."/>
            <person name="Mock T."/>
            <person name="Neilson J.A."/>
            <person name="Onodera N.T."/>
            <person name="Poole A.M."/>
            <person name="Pritham E.J."/>
            <person name="Richards T.A."/>
            <person name="Rocap G."/>
            <person name="Roy S.W."/>
            <person name="Sarai C."/>
            <person name="Schaack S."/>
            <person name="Shirato S."/>
            <person name="Slamovits C.H."/>
            <person name="Spencer D.F."/>
            <person name="Suzuki S."/>
            <person name="Worden A.Z."/>
            <person name="Zauner S."/>
            <person name="Barry K."/>
            <person name="Bell C."/>
            <person name="Bharti A.K."/>
            <person name="Crow J.A."/>
            <person name="Grimwood J."/>
            <person name="Kramer R."/>
            <person name="Lindquist E."/>
            <person name="Lucas S."/>
            <person name="Salamov A."/>
            <person name="McFadden G.I."/>
            <person name="Lane C.E."/>
            <person name="Keeling P.J."/>
            <person name="Gray M.W."/>
            <person name="Grigoriev I.V."/>
            <person name="Archibald J.M."/>
        </authorList>
    </citation>
    <scope>NUCLEOTIDE SEQUENCE</scope>
    <source>
        <strain evidence="3 5">CCMP2712</strain>
    </source>
</reference>
<gene>
    <name evidence="3" type="ORF">GUITHDRAFT_145854</name>
</gene>
<dbReference type="PROSITE" id="PS50096">
    <property type="entry name" value="IQ"/>
    <property type="match status" value="4"/>
</dbReference>
<dbReference type="EnsemblProtists" id="EKX36282">
    <property type="protein sequence ID" value="EKX36282"/>
    <property type="gene ID" value="GUITHDRAFT_145854"/>
</dbReference>
<feature type="region of interest" description="Disordered" evidence="2">
    <location>
        <begin position="1"/>
        <end position="113"/>
    </location>
</feature>
<dbReference type="OrthoDB" id="252964at2759"/>
<feature type="region of interest" description="Disordered" evidence="2">
    <location>
        <begin position="574"/>
        <end position="608"/>
    </location>
</feature>
<dbReference type="AlphaFoldDB" id="L1IJM1"/>
<keyword evidence="5" id="KW-1185">Reference proteome</keyword>
<dbReference type="GO" id="GO:0009507">
    <property type="term" value="C:chloroplast"/>
    <property type="evidence" value="ECO:0007669"/>
    <property type="project" value="UniProtKB-SubCell"/>
</dbReference>
<dbReference type="EMBL" id="JH993076">
    <property type="protein sequence ID" value="EKX36282.1"/>
    <property type="molecule type" value="Genomic_DNA"/>
</dbReference>
<evidence type="ECO:0000313" key="4">
    <source>
        <dbReference type="EnsemblProtists" id="EKX36282"/>
    </source>
</evidence>
<reference evidence="4" key="3">
    <citation type="submission" date="2015-06" db="UniProtKB">
        <authorList>
            <consortium name="EnsemblProtists"/>
        </authorList>
    </citation>
    <scope>IDENTIFICATION</scope>
</reference>
<feature type="compositionally biased region" description="Basic and acidic residues" evidence="2">
    <location>
        <begin position="577"/>
        <end position="588"/>
    </location>
</feature>
<dbReference type="InterPro" id="IPR000048">
    <property type="entry name" value="IQ_motif_EF-hand-BS"/>
</dbReference>
<dbReference type="PaxDb" id="55529-EKX36282"/>
<dbReference type="SMART" id="SM00015">
    <property type="entry name" value="IQ"/>
    <property type="match status" value="4"/>
</dbReference>
<dbReference type="RefSeq" id="XP_005823262.1">
    <property type="nucleotide sequence ID" value="XM_005823205.1"/>
</dbReference>
<dbReference type="SUPFAM" id="SSF52540">
    <property type="entry name" value="P-loop containing nucleoside triphosphate hydrolases"/>
    <property type="match status" value="1"/>
</dbReference>
<evidence type="ECO:0000256" key="1">
    <source>
        <dbReference type="ARBA" id="ARBA00004229"/>
    </source>
</evidence>
<dbReference type="GeneID" id="17293020"/>
<accession>L1IJM1</accession>
<dbReference type="KEGG" id="gtt:GUITHDRAFT_145854"/>
<evidence type="ECO:0000313" key="3">
    <source>
        <dbReference type="EMBL" id="EKX36282.1"/>
    </source>
</evidence>
<dbReference type="OMA" id="HAIELEM"/>
<proteinExistence type="predicted"/>
<dbReference type="Proteomes" id="UP000011087">
    <property type="component" value="Unassembled WGS sequence"/>
</dbReference>
<dbReference type="HOGENOM" id="CLU_449364_0_0_1"/>
<evidence type="ECO:0000313" key="5">
    <source>
        <dbReference type="Proteomes" id="UP000011087"/>
    </source>
</evidence>
<dbReference type="InterPro" id="IPR027417">
    <property type="entry name" value="P-loop_NTPase"/>
</dbReference>
<dbReference type="Gene3D" id="1.20.5.190">
    <property type="match status" value="1"/>
</dbReference>
<feature type="compositionally biased region" description="Basic and acidic residues" evidence="2">
    <location>
        <begin position="47"/>
        <end position="113"/>
    </location>
</feature>
<dbReference type="Pfam" id="PF00612">
    <property type="entry name" value="IQ"/>
    <property type="match status" value="2"/>
</dbReference>
<reference evidence="5" key="2">
    <citation type="submission" date="2012-11" db="EMBL/GenBank/DDBJ databases">
        <authorList>
            <person name="Kuo A."/>
            <person name="Curtis B.A."/>
            <person name="Tanifuji G."/>
            <person name="Burki F."/>
            <person name="Gruber A."/>
            <person name="Irimia M."/>
            <person name="Maruyama S."/>
            <person name="Arias M.C."/>
            <person name="Ball S.G."/>
            <person name="Gile G.H."/>
            <person name="Hirakawa Y."/>
            <person name="Hopkins J.F."/>
            <person name="Rensing S.A."/>
            <person name="Schmutz J."/>
            <person name="Symeonidi A."/>
            <person name="Elias M."/>
            <person name="Eveleigh R.J."/>
            <person name="Herman E.K."/>
            <person name="Klute M.J."/>
            <person name="Nakayama T."/>
            <person name="Obornik M."/>
            <person name="Reyes-Prieto A."/>
            <person name="Armbrust E.V."/>
            <person name="Aves S.J."/>
            <person name="Beiko R.G."/>
            <person name="Coutinho P."/>
            <person name="Dacks J.B."/>
            <person name="Durnford D.G."/>
            <person name="Fast N.M."/>
            <person name="Green B.R."/>
            <person name="Grisdale C."/>
            <person name="Hempe F."/>
            <person name="Henrissat B."/>
            <person name="Hoppner M.P."/>
            <person name="Ishida K.-I."/>
            <person name="Kim E."/>
            <person name="Koreny L."/>
            <person name="Kroth P.G."/>
            <person name="Liu Y."/>
            <person name="Malik S.-B."/>
            <person name="Maier U.G."/>
            <person name="McRose D."/>
            <person name="Mock T."/>
            <person name="Neilson J.A."/>
            <person name="Onodera N.T."/>
            <person name="Poole A.M."/>
            <person name="Pritham E.J."/>
            <person name="Richards T.A."/>
            <person name="Rocap G."/>
            <person name="Roy S.W."/>
            <person name="Sarai C."/>
            <person name="Schaack S."/>
            <person name="Shirato S."/>
            <person name="Slamovits C.H."/>
            <person name="Spencer D.F."/>
            <person name="Suzuki S."/>
            <person name="Worden A.Z."/>
            <person name="Zauner S."/>
            <person name="Barry K."/>
            <person name="Bell C."/>
            <person name="Bharti A.K."/>
            <person name="Crow J.A."/>
            <person name="Grimwood J."/>
            <person name="Kramer R."/>
            <person name="Lindquist E."/>
            <person name="Lucas S."/>
            <person name="Salamov A."/>
            <person name="McFadden G.I."/>
            <person name="Lane C.E."/>
            <person name="Keeling P.J."/>
            <person name="Gray M.W."/>
            <person name="Grigoriev I.V."/>
            <person name="Archibald J.M."/>
        </authorList>
    </citation>
    <scope>NUCLEOTIDE SEQUENCE</scope>
    <source>
        <strain evidence="5">CCMP2712</strain>
    </source>
</reference>
<evidence type="ECO:0000256" key="2">
    <source>
        <dbReference type="SAM" id="MobiDB-lite"/>
    </source>
</evidence>
<name>L1IJM1_GUITC</name>
<protein>
    <submittedName>
        <fullName evidence="3 4">Uncharacterized protein</fullName>
    </submittedName>
</protein>
<organism evidence="3">
    <name type="scientific">Guillardia theta (strain CCMP2712)</name>
    <name type="common">Cryptophyte</name>
    <dbReference type="NCBI Taxonomy" id="905079"/>
    <lineage>
        <taxon>Eukaryota</taxon>
        <taxon>Cryptophyceae</taxon>
        <taxon>Pyrenomonadales</taxon>
        <taxon>Geminigeraceae</taxon>
        <taxon>Guillardia</taxon>
    </lineage>
</organism>
<comment type="subcellular location">
    <subcellularLocation>
        <location evidence="1">Plastid</location>
        <location evidence="1">Chloroplast</location>
    </subcellularLocation>
</comment>
<sequence>MPSYNDRGGFTPRPPQESSRRSSAPSSTLDYDESASMARGFGGDATWEPKNDAMLEERRKKAIREREREAVARQRHKEMLERKRQEQLKAKAEAEKEMKKREEEMKAQDDQRKKEIEFARLQRLRQKEMEEAEREAEKRRQAELTMKREKALQHLDSQRLRAAEEQRRKREMILEKRQQAERLREETQRFNSYSVTRYEERLKEESQRRSDIVAAIARHSNQQDEELAELVQIKREETRHRLLEARHRVELLIMDEHDHTLSLEEAEGDFSKLKAHQEALTRLVTSRYDSEVYDKAVVNIQRIFRGARDRLIVKQRKSTVYEQRLEEAAVAIQSRFRGMMSRTERKKKTQRIHSEREQASIKVQSLFRGMKDRRRAQELREERRHEELVQRSIMRIQAWWRALKAKQMMRLLKEMEELQLINFKKAQVQQESKKVKTKPSKPKVKTALNDHSTSGFLSSASFVDMDWVTREQHRAHQRKAKLEFEMNRKSGGELTKIYLDPIGPRGRGGPRQKRMFIPLPATEKAVSLYRIPYNLSGDVSTSDLLRDEHDPRALKIKHEVDLKAIPRPMGEAPAYARQKDGNFPDLNRDQQSNFTPRCSPDAPAVSFI</sequence>